<evidence type="ECO:0000313" key="2">
    <source>
        <dbReference type="Proteomes" id="UP001054820"/>
    </source>
</evidence>
<dbReference type="EMBL" id="AP024202">
    <property type="protein sequence ID" value="BCN92766.1"/>
    <property type="molecule type" value="Genomic_DNA"/>
</dbReference>
<name>A0ABM7MBK0_9GAMM</name>
<keyword evidence="2" id="KW-1185">Reference proteome</keyword>
<gene>
    <name evidence="1" type="ORF">THMIRHAM_05510</name>
</gene>
<evidence type="ECO:0000313" key="1">
    <source>
        <dbReference type="EMBL" id="BCN92766.1"/>
    </source>
</evidence>
<accession>A0ABM7MBK0</accession>
<protein>
    <recommendedName>
        <fullName evidence="3">DNA-binding protein</fullName>
    </recommendedName>
</protein>
<dbReference type="Proteomes" id="UP001054820">
    <property type="component" value="Chromosome"/>
</dbReference>
<proteinExistence type="predicted"/>
<dbReference type="RefSeq" id="WP_237262963.1">
    <property type="nucleotide sequence ID" value="NZ_AP024202.1"/>
</dbReference>
<organism evidence="1 2">
    <name type="scientific">Thiomicrorhabdus immobilis</name>
    <dbReference type="NCBI Taxonomy" id="2791037"/>
    <lineage>
        <taxon>Bacteria</taxon>
        <taxon>Pseudomonadati</taxon>
        <taxon>Pseudomonadota</taxon>
        <taxon>Gammaproteobacteria</taxon>
        <taxon>Thiotrichales</taxon>
        <taxon>Piscirickettsiaceae</taxon>
        <taxon>Thiomicrorhabdus</taxon>
    </lineage>
</organism>
<evidence type="ECO:0008006" key="3">
    <source>
        <dbReference type="Google" id="ProtNLM"/>
    </source>
</evidence>
<reference evidence="1" key="1">
    <citation type="journal article" date="2022" name="Arch. Microbiol.">
        <title>Thiomicrorhabdus immobilis sp. nov., a mesophilic sulfur-oxidizing bacterium isolated from sediment of a brackish lake in northern Japan.</title>
        <authorList>
            <person name="Kojima H."/>
            <person name="Mochizuki J."/>
            <person name="Kanda M."/>
            <person name="Watanabe T."/>
            <person name="Fukui M."/>
        </authorList>
    </citation>
    <scope>NUCLEOTIDE SEQUENCE</scope>
    <source>
        <strain evidence="1">Am19</strain>
    </source>
</reference>
<sequence length="80" mass="9170">MSEQTNNKTFDSKQAAKYLCVSEISIRNSRITGLLGGIKAPSFRKIGRKVIYLKSDLDCWLDKLPVFENTTQMKFEHQNS</sequence>